<feature type="transmembrane region" description="Helical" evidence="6">
    <location>
        <begin position="58"/>
        <end position="77"/>
    </location>
</feature>
<comment type="subcellular location">
    <subcellularLocation>
        <location evidence="1">Membrane</location>
        <topology evidence="1">Multi-pass membrane protein</topology>
    </subcellularLocation>
</comment>
<sequence>MFYFAINVIYPTQIATLFTTPTTSFRYAIVLTLPQNLGLVTGAGLLSLFGTRIGHWKWTLTGSVAVMVVFGALLGLATPERKGMMIAFVFLAMTGFGWAQYLSVTFIQFGVEQHELGISGGLAGVARYAGGAVAISVYTSILSNSVSSSAIKLVLPAAEAAGASPETALAILQALPLGATALAAVPGATTAMIASAGAAFQQCYVIGLRTTALSSLSFGVVGIIACMFCNDIGHKMTNKIEIFLENDVNAEKNKFH</sequence>
<keyword evidence="2" id="KW-0813">Transport</keyword>
<name>A0A4V5N3D6_9PEZI</name>
<feature type="transmembrane region" description="Helical" evidence="6">
    <location>
        <begin position="25"/>
        <end position="46"/>
    </location>
</feature>
<dbReference type="PANTHER" id="PTHR23501">
    <property type="entry name" value="MAJOR FACILITATOR SUPERFAMILY"/>
    <property type="match status" value="1"/>
</dbReference>
<dbReference type="SUPFAM" id="SSF103473">
    <property type="entry name" value="MFS general substrate transporter"/>
    <property type="match status" value="1"/>
</dbReference>
<gene>
    <name evidence="7" type="ORF">B0A54_17867</name>
</gene>
<dbReference type="EMBL" id="NAJP01000232">
    <property type="protein sequence ID" value="TKA23179.1"/>
    <property type="molecule type" value="Genomic_DNA"/>
</dbReference>
<dbReference type="InterPro" id="IPR010573">
    <property type="entry name" value="MFS_Str1/Tri12-like"/>
</dbReference>
<evidence type="ECO:0000256" key="5">
    <source>
        <dbReference type="ARBA" id="ARBA00023136"/>
    </source>
</evidence>
<organism evidence="7 8">
    <name type="scientific">Friedmanniomyces endolithicus</name>
    <dbReference type="NCBI Taxonomy" id="329885"/>
    <lineage>
        <taxon>Eukaryota</taxon>
        <taxon>Fungi</taxon>
        <taxon>Dikarya</taxon>
        <taxon>Ascomycota</taxon>
        <taxon>Pezizomycotina</taxon>
        <taxon>Dothideomycetes</taxon>
        <taxon>Dothideomycetidae</taxon>
        <taxon>Mycosphaerellales</taxon>
        <taxon>Teratosphaeriaceae</taxon>
        <taxon>Friedmanniomyces</taxon>
    </lineage>
</organism>
<feature type="transmembrane region" description="Helical" evidence="6">
    <location>
        <begin position="206"/>
        <end position="229"/>
    </location>
</feature>
<dbReference type="GO" id="GO:0022857">
    <property type="term" value="F:transmembrane transporter activity"/>
    <property type="evidence" value="ECO:0007669"/>
    <property type="project" value="InterPro"/>
</dbReference>
<keyword evidence="4 6" id="KW-1133">Transmembrane helix</keyword>
<dbReference type="Proteomes" id="UP000310066">
    <property type="component" value="Unassembled WGS sequence"/>
</dbReference>
<evidence type="ECO:0000256" key="1">
    <source>
        <dbReference type="ARBA" id="ARBA00004141"/>
    </source>
</evidence>
<dbReference type="OrthoDB" id="4161376at2759"/>
<dbReference type="PANTHER" id="PTHR23501:SF195">
    <property type="entry name" value="PEP5"/>
    <property type="match status" value="1"/>
</dbReference>
<dbReference type="STRING" id="329885.A0A4V5N3D6"/>
<evidence type="ECO:0000313" key="7">
    <source>
        <dbReference type="EMBL" id="TKA23179.1"/>
    </source>
</evidence>
<keyword evidence="5 6" id="KW-0472">Membrane</keyword>
<keyword evidence="3 6" id="KW-0812">Transmembrane</keyword>
<comment type="caution">
    <text evidence="7">The sequence shown here is derived from an EMBL/GenBank/DDBJ whole genome shotgun (WGS) entry which is preliminary data.</text>
</comment>
<protein>
    <recommendedName>
        <fullName evidence="9">Major facilitator superfamily (MFS) profile domain-containing protein</fullName>
    </recommendedName>
</protein>
<accession>A0A4V5N3D6</accession>
<dbReference type="Gene3D" id="1.20.1250.20">
    <property type="entry name" value="MFS general substrate transporter like domains"/>
    <property type="match status" value="1"/>
</dbReference>
<reference evidence="7 8" key="1">
    <citation type="submission" date="2017-03" db="EMBL/GenBank/DDBJ databases">
        <title>Genomes of endolithic fungi from Antarctica.</title>
        <authorList>
            <person name="Coleine C."/>
            <person name="Masonjones S."/>
            <person name="Stajich J.E."/>
        </authorList>
    </citation>
    <scope>NUCLEOTIDE SEQUENCE [LARGE SCALE GENOMIC DNA]</scope>
    <source>
        <strain evidence="7 8">CCFEE 5311</strain>
    </source>
</reference>
<evidence type="ECO:0000256" key="2">
    <source>
        <dbReference type="ARBA" id="ARBA00022448"/>
    </source>
</evidence>
<evidence type="ECO:0000256" key="4">
    <source>
        <dbReference type="ARBA" id="ARBA00022989"/>
    </source>
</evidence>
<evidence type="ECO:0000256" key="6">
    <source>
        <dbReference type="SAM" id="Phobius"/>
    </source>
</evidence>
<dbReference type="InterPro" id="IPR036259">
    <property type="entry name" value="MFS_trans_sf"/>
</dbReference>
<feature type="transmembrane region" description="Helical" evidence="6">
    <location>
        <begin position="83"/>
        <end position="104"/>
    </location>
</feature>
<proteinExistence type="predicted"/>
<dbReference type="AlphaFoldDB" id="A0A4V5N3D6"/>
<evidence type="ECO:0000313" key="8">
    <source>
        <dbReference type="Proteomes" id="UP000310066"/>
    </source>
</evidence>
<evidence type="ECO:0000256" key="3">
    <source>
        <dbReference type="ARBA" id="ARBA00022692"/>
    </source>
</evidence>
<evidence type="ECO:0008006" key="9">
    <source>
        <dbReference type="Google" id="ProtNLM"/>
    </source>
</evidence>
<dbReference type="Pfam" id="PF06609">
    <property type="entry name" value="TRI12"/>
    <property type="match status" value="1"/>
</dbReference>
<dbReference type="GO" id="GO:0005886">
    <property type="term" value="C:plasma membrane"/>
    <property type="evidence" value="ECO:0007669"/>
    <property type="project" value="TreeGrafter"/>
</dbReference>
<feature type="transmembrane region" description="Helical" evidence="6">
    <location>
        <begin position="174"/>
        <end position="200"/>
    </location>
</feature>